<proteinExistence type="predicted"/>
<reference evidence="1" key="1">
    <citation type="journal article" date="2020" name="Nature">
        <title>Giant virus diversity and host interactions through global metagenomics.</title>
        <authorList>
            <person name="Schulz F."/>
            <person name="Roux S."/>
            <person name="Paez-Espino D."/>
            <person name="Jungbluth S."/>
            <person name="Walsh D.A."/>
            <person name="Denef V.J."/>
            <person name="McMahon K.D."/>
            <person name="Konstantinidis K.T."/>
            <person name="Eloe-Fadrosh E.A."/>
            <person name="Kyrpides N.C."/>
            <person name="Woyke T."/>
        </authorList>
    </citation>
    <scope>NUCLEOTIDE SEQUENCE</scope>
    <source>
        <strain evidence="1">GVMAG-S-1016713-169</strain>
    </source>
</reference>
<dbReference type="AlphaFoldDB" id="A0A6C0LW44"/>
<dbReference type="EMBL" id="MN740576">
    <property type="protein sequence ID" value="QHU34643.1"/>
    <property type="molecule type" value="Genomic_DNA"/>
</dbReference>
<evidence type="ECO:0000313" key="1">
    <source>
        <dbReference type="EMBL" id="QHU34643.1"/>
    </source>
</evidence>
<sequence>MSTQIQDLQIDSIIKPMELDYDDLQSIVMTLSNTTEDRLKAMRDCYNQDDHRAIECLSTLVSQYQMSGIKNIETFLHGMCEIKELPSFFRLEAAKALIEYEEIEDSDDEDEETDDIRRRNKIRQDIGAHGLEAICLTMGEIPTPCRVKAVCLLMRYDAHSATADKCFKLLINDSDLECDFRYKCILDLEHRGSDDMKEKLSKEFEDKEFVKYVYEENKSLISREFPKFKPGTGSLPFFKLILDHISYSQLLNTFRGRFIDDSHSYEPFIHSAQMSFLTTKSNYTSYRILACQYILQKFTDCKDEVYSVLLSFAQDTQLDYNIRADATDVLMQLGNNKMKELGREIIIELGECNGRVDTLFDNAQNVHAEEVEESVSEVLEFFATLPTMKVGKSPIEFDYVKKHVLNMLDKLKRDKSIERKDEIQCKFCNNDVTEEFCSEECSNLIRKTELINLSLNRIEMDRALYSKFNSTLVNILIKVWTYITGHEHEIEMRKRLLQELEEMSGTCSSGYASRLINVVSGFGEFNIRISWEDQIKANFSGRLNASARKITTPESIFRKEPYLTDLIMLCLNEDEIANGDASSKSVILKKYKNKHPELIMTQKELVKEYLGQPRNEDIVEYCVEQLSESVLSEIMLPSSLSAQRQYFSLFFRVNASFIREEMYIEFKDYMDDATFDLYMRKGLMNYEGIR</sequence>
<name>A0A6C0LW44_9ZZZZ</name>
<protein>
    <submittedName>
        <fullName evidence="1">Uncharacterized protein</fullName>
    </submittedName>
</protein>
<accession>A0A6C0LW44</accession>
<organism evidence="1">
    <name type="scientific">viral metagenome</name>
    <dbReference type="NCBI Taxonomy" id="1070528"/>
    <lineage>
        <taxon>unclassified sequences</taxon>
        <taxon>metagenomes</taxon>
        <taxon>organismal metagenomes</taxon>
    </lineage>
</organism>